<dbReference type="InterPro" id="IPR053714">
    <property type="entry name" value="Iso_Racemase_Enz_sf"/>
</dbReference>
<comment type="similarity">
    <text evidence="1">Belongs to the HyuE racemase family.</text>
</comment>
<protein>
    <recommendedName>
        <fullName evidence="4">Aspartate/glutamate racemase family protein</fullName>
    </recommendedName>
</protein>
<evidence type="ECO:0000313" key="3">
    <source>
        <dbReference type="Proteomes" id="UP000318681"/>
    </source>
</evidence>
<dbReference type="Gene3D" id="3.40.50.12500">
    <property type="match status" value="1"/>
</dbReference>
<dbReference type="RefSeq" id="WP_145148329.1">
    <property type="nucleotide sequence ID" value="NZ_VNIM01000009.1"/>
</dbReference>
<evidence type="ECO:0000256" key="1">
    <source>
        <dbReference type="ARBA" id="ARBA00038414"/>
    </source>
</evidence>
<dbReference type="OrthoDB" id="9791723at2"/>
<dbReference type="InterPro" id="IPR015942">
    <property type="entry name" value="Asp/Glu/hydantoin_racemase"/>
</dbReference>
<dbReference type="AlphaFoldDB" id="A0A558RAV8"/>
<evidence type="ECO:0000313" key="2">
    <source>
        <dbReference type="EMBL" id="TVV76535.1"/>
    </source>
</evidence>
<evidence type="ECO:0008006" key="4">
    <source>
        <dbReference type="Google" id="ProtNLM"/>
    </source>
</evidence>
<dbReference type="InterPro" id="IPR001920">
    <property type="entry name" value="Asp/Glu_race"/>
</dbReference>
<accession>A0A558RAV8</accession>
<dbReference type="SUPFAM" id="SSF53681">
    <property type="entry name" value="Aspartate/glutamate racemase"/>
    <property type="match status" value="1"/>
</dbReference>
<name>A0A558RAV8_9SPHN</name>
<sequence length="261" mass="26328">MRIALLGTVPGIGKGIRPELHAALPRGTVLSAWPSRVGVFPATPVERDMQAIGHLEAGLRAAASGVDAVAIDSLGDYGLDALKVALAIPVAGSGEAGMAAAAAHGRFAIVTVWPAAMNFVPEGLLRAYGHEDRCVGIRNVGAADVVDRVAGPDGYLASVDRADPDILSAVVAACHAAMADGADAILLGCTCMSPMAGKVAAAVAVPVVNPLAEAVKRAVALATNAPPPPDRILSTRASLLTRMIDAVAGEVDEQCPVCIVG</sequence>
<reference evidence="2 3" key="1">
    <citation type="submission" date="2019-07" db="EMBL/GenBank/DDBJ databases">
        <title>Sphingomonas solaris sp. nov., isolated from a solar panel from Boston, Massachusetts.</title>
        <authorList>
            <person name="Tanner K."/>
            <person name="Pascual J."/>
            <person name="Mancuso C."/>
            <person name="Pereto J."/>
            <person name="Khalil A."/>
            <person name="Vilanova C."/>
        </authorList>
    </citation>
    <scope>NUCLEOTIDE SEQUENCE [LARGE SCALE GENOMIC DNA]</scope>
    <source>
        <strain evidence="2 3">R4DWN</strain>
    </source>
</reference>
<dbReference type="Pfam" id="PF01177">
    <property type="entry name" value="Asp_Glu_race"/>
    <property type="match status" value="1"/>
</dbReference>
<dbReference type="GO" id="GO:0047661">
    <property type="term" value="F:amino-acid racemase activity"/>
    <property type="evidence" value="ECO:0007669"/>
    <property type="project" value="InterPro"/>
</dbReference>
<dbReference type="EMBL" id="VNIM01000009">
    <property type="protein sequence ID" value="TVV76535.1"/>
    <property type="molecule type" value="Genomic_DNA"/>
</dbReference>
<proteinExistence type="inferred from homology"/>
<keyword evidence="3" id="KW-1185">Reference proteome</keyword>
<organism evidence="2 3">
    <name type="scientific">Alterirhizorhabdus solaris</name>
    <dbReference type="NCBI Taxonomy" id="2529389"/>
    <lineage>
        <taxon>Bacteria</taxon>
        <taxon>Pseudomonadati</taxon>
        <taxon>Pseudomonadota</taxon>
        <taxon>Alphaproteobacteria</taxon>
        <taxon>Sphingomonadales</taxon>
        <taxon>Rhizorhabdaceae</taxon>
        <taxon>Alterirhizorhabdus</taxon>
    </lineage>
</organism>
<dbReference type="Proteomes" id="UP000318681">
    <property type="component" value="Unassembled WGS sequence"/>
</dbReference>
<comment type="caution">
    <text evidence="2">The sequence shown here is derived from an EMBL/GenBank/DDBJ whole genome shotgun (WGS) entry which is preliminary data.</text>
</comment>
<gene>
    <name evidence="2" type="ORF">FOY91_03860</name>
</gene>